<comment type="caution">
    <text evidence="2">The sequence shown here is derived from an EMBL/GenBank/DDBJ whole genome shotgun (WGS) entry which is preliminary data.</text>
</comment>
<dbReference type="AlphaFoldDB" id="A0AAD4NFF5"/>
<sequence length="101" mass="11146">MSAIRRKSASFVSLTFLFTALYVCLLCLPTITSADPSSLFFRQPKWTNLPPSGGSLVSGRGNFRPGFYSRGASYDPSVFLSEPSFGFSKRSQNVHWPSDNV</sequence>
<dbReference type="GO" id="GO:0007218">
    <property type="term" value="P:neuropeptide signaling pathway"/>
    <property type="evidence" value="ECO:0007669"/>
    <property type="project" value="UniProtKB-KW"/>
</dbReference>
<keyword evidence="2" id="KW-0527">Neuropeptide</keyword>
<feature type="chain" id="PRO_5042106075" evidence="1">
    <location>
        <begin position="35"/>
        <end position="101"/>
    </location>
</feature>
<name>A0AAD4NFF5_9BILA</name>
<evidence type="ECO:0000256" key="1">
    <source>
        <dbReference type="SAM" id="SignalP"/>
    </source>
</evidence>
<dbReference type="EMBL" id="JAKKPZ010000002">
    <property type="protein sequence ID" value="KAI1726477.1"/>
    <property type="molecule type" value="Genomic_DNA"/>
</dbReference>
<proteinExistence type="predicted"/>
<dbReference type="Proteomes" id="UP001201812">
    <property type="component" value="Unassembled WGS sequence"/>
</dbReference>
<evidence type="ECO:0000313" key="3">
    <source>
        <dbReference type="Proteomes" id="UP001201812"/>
    </source>
</evidence>
<gene>
    <name evidence="2" type="ORF">DdX_03197</name>
</gene>
<keyword evidence="1" id="KW-0732">Signal</keyword>
<evidence type="ECO:0000313" key="2">
    <source>
        <dbReference type="EMBL" id="KAI1726477.1"/>
    </source>
</evidence>
<keyword evidence="3" id="KW-1185">Reference proteome</keyword>
<organism evidence="2 3">
    <name type="scientific">Ditylenchus destructor</name>
    <dbReference type="NCBI Taxonomy" id="166010"/>
    <lineage>
        <taxon>Eukaryota</taxon>
        <taxon>Metazoa</taxon>
        <taxon>Ecdysozoa</taxon>
        <taxon>Nematoda</taxon>
        <taxon>Chromadorea</taxon>
        <taxon>Rhabditida</taxon>
        <taxon>Tylenchina</taxon>
        <taxon>Tylenchomorpha</taxon>
        <taxon>Sphaerularioidea</taxon>
        <taxon>Anguinidae</taxon>
        <taxon>Anguininae</taxon>
        <taxon>Ditylenchus</taxon>
    </lineage>
</organism>
<feature type="signal peptide" evidence="1">
    <location>
        <begin position="1"/>
        <end position="34"/>
    </location>
</feature>
<reference evidence="2" key="1">
    <citation type="submission" date="2022-01" db="EMBL/GenBank/DDBJ databases">
        <title>Genome Sequence Resource for Two Populations of Ditylenchus destructor, the Migratory Endoparasitic Phytonematode.</title>
        <authorList>
            <person name="Zhang H."/>
            <person name="Lin R."/>
            <person name="Xie B."/>
        </authorList>
    </citation>
    <scope>NUCLEOTIDE SEQUENCE</scope>
    <source>
        <strain evidence="2">BazhouSP</strain>
    </source>
</reference>
<accession>A0AAD4NFF5</accession>
<protein>
    <submittedName>
        <fullName evidence="2">Neuropeptide-Like Protein</fullName>
    </submittedName>
</protein>